<comment type="caution">
    <text evidence="2">The sequence shown here is derived from an EMBL/GenBank/DDBJ whole genome shotgun (WGS) entry which is preliminary data.</text>
</comment>
<evidence type="ECO:0000256" key="1">
    <source>
        <dbReference type="SAM" id="MobiDB-lite"/>
    </source>
</evidence>
<feature type="non-terminal residue" evidence="2">
    <location>
        <position position="84"/>
    </location>
</feature>
<protein>
    <submittedName>
        <fullName evidence="2">Uncharacterized protein</fullName>
    </submittedName>
</protein>
<accession>A0A2I0HSI0</accession>
<evidence type="ECO:0000313" key="2">
    <source>
        <dbReference type="EMBL" id="PKI34664.1"/>
    </source>
</evidence>
<reference evidence="2 3" key="1">
    <citation type="submission" date="2017-11" db="EMBL/GenBank/DDBJ databases">
        <title>De-novo sequencing of pomegranate (Punica granatum L.) genome.</title>
        <authorList>
            <person name="Akparov Z."/>
            <person name="Amiraslanov A."/>
            <person name="Hajiyeva S."/>
            <person name="Abbasov M."/>
            <person name="Kaur K."/>
            <person name="Hamwieh A."/>
            <person name="Solovyev V."/>
            <person name="Salamov A."/>
            <person name="Braich B."/>
            <person name="Kosarev P."/>
            <person name="Mahmoud A."/>
            <person name="Hajiyev E."/>
            <person name="Babayeva S."/>
            <person name="Izzatullayeva V."/>
            <person name="Mammadov A."/>
            <person name="Mammadov A."/>
            <person name="Sharifova S."/>
            <person name="Ojaghi J."/>
            <person name="Eynullazada K."/>
            <person name="Bayramov B."/>
            <person name="Abdulazimova A."/>
            <person name="Shahmuradov I."/>
        </authorList>
    </citation>
    <scope>NUCLEOTIDE SEQUENCE [LARGE SCALE GENOMIC DNA]</scope>
    <source>
        <strain evidence="3">cv. AG2017</strain>
        <tissue evidence="2">Leaf</tissue>
    </source>
</reference>
<gene>
    <name evidence="2" type="ORF">CRG98_044945</name>
</gene>
<dbReference type="EMBL" id="PGOL01005775">
    <property type="protein sequence ID" value="PKI34664.1"/>
    <property type="molecule type" value="Genomic_DNA"/>
</dbReference>
<dbReference type="AlphaFoldDB" id="A0A2I0HSI0"/>
<sequence>MGCANETRIRTGGPFPLVDRGVSNSLTPRVSVNHGMTIMPLDKIVMLVCKLKIVSHEEVEGGLARPDSSRLKSGPDSGHSTRVP</sequence>
<evidence type="ECO:0000313" key="3">
    <source>
        <dbReference type="Proteomes" id="UP000233551"/>
    </source>
</evidence>
<organism evidence="2 3">
    <name type="scientific">Punica granatum</name>
    <name type="common">Pomegranate</name>
    <dbReference type="NCBI Taxonomy" id="22663"/>
    <lineage>
        <taxon>Eukaryota</taxon>
        <taxon>Viridiplantae</taxon>
        <taxon>Streptophyta</taxon>
        <taxon>Embryophyta</taxon>
        <taxon>Tracheophyta</taxon>
        <taxon>Spermatophyta</taxon>
        <taxon>Magnoliopsida</taxon>
        <taxon>eudicotyledons</taxon>
        <taxon>Gunneridae</taxon>
        <taxon>Pentapetalae</taxon>
        <taxon>rosids</taxon>
        <taxon>malvids</taxon>
        <taxon>Myrtales</taxon>
        <taxon>Lythraceae</taxon>
        <taxon>Punica</taxon>
    </lineage>
</organism>
<proteinExistence type="predicted"/>
<name>A0A2I0HSI0_PUNGR</name>
<feature type="region of interest" description="Disordered" evidence="1">
    <location>
        <begin position="59"/>
        <end position="84"/>
    </location>
</feature>
<dbReference type="Proteomes" id="UP000233551">
    <property type="component" value="Unassembled WGS sequence"/>
</dbReference>
<keyword evidence="3" id="KW-1185">Reference proteome</keyword>